<evidence type="ECO:0000256" key="3">
    <source>
        <dbReference type="ARBA" id="ARBA00023016"/>
    </source>
</evidence>
<dbReference type="OrthoDB" id="9783139at2"/>
<dbReference type="NCBIfam" id="TIGR00331">
    <property type="entry name" value="hrcA"/>
    <property type="match status" value="1"/>
</dbReference>
<evidence type="ECO:0000256" key="1">
    <source>
        <dbReference type="ARBA" id="ARBA00022491"/>
    </source>
</evidence>
<keyword evidence="1 6" id="KW-0678">Repressor</keyword>
<evidence type="ECO:0000313" key="8">
    <source>
        <dbReference type="EMBL" id="KMM37617.1"/>
    </source>
</evidence>
<evidence type="ECO:0000256" key="2">
    <source>
        <dbReference type="ARBA" id="ARBA00023015"/>
    </source>
</evidence>
<accession>A0A0J6FTG0</accession>
<reference evidence="8" key="1">
    <citation type="submission" date="2015-06" db="EMBL/GenBank/DDBJ databases">
        <authorList>
            <person name="Liu B."/>
            <person name="Wang J."/>
            <person name="Zhu Y."/>
            <person name="Liu G."/>
            <person name="Chen Q."/>
            <person name="Zheng C."/>
            <person name="Che J."/>
            <person name="Ge C."/>
            <person name="Shi H."/>
            <person name="Pan Z."/>
            <person name="Liu X."/>
        </authorList>
    </citation>
    <scope>NUCLEOTIDE SEQUENCE [LARGE SCALE GENOMIC DNA]</scope>
    <source>
        <strain evidence="8">DSM 16346</strain>
    </source>
</reference>
<dbReference type="Proteomes" id="UP000035996">
    <property type="component" value="Unassembled WGS sequence"/>
</dbReference>
<dbReference type="RefSeq" id="WP_048312768.1">
    <property type="nucleotide sequence ID" value="NZ_CP119526.1"/>
</dbReference>
<dbReference type="GO" id="GO:0045892">
    <property type="term" value="P:negative regulation of DNA-templated transcription"/>
    <property type="evidence" value="ECO:0007669"/>
    <property type="project" value="UniProtKB-UniRule"/>
</dbReference>
<dbReference type="Pfam" id="PF01628">
    <property type="entry name" value="HrcA"/>
    <property type="match status" value="1"/>
</dbReference>
<dbReference type="PANTHER" id="PTHR34824:SF1">
    <property type="entry name" value="HEAT-INDUCIBLE TRANSCRIPTION REPRESSOR HRCA"/>
    <property type="match status" value="1"/>
</dbReference>
<protein>
    <recommendedName>
        <fullName evidence="6">Heat-inducible transcription repressor HrcA</fullName>
    </recommendedName>
</protein>
<name>A0A0J6FTG0_9BACL</name>
<keyword evidence="3 6" id="KW-0346">Stress response</keyword>
<feature type="domain" description="Heat-inducible transcription repressor HrcA C-terminal" evidence="7">
    <location>
        <begin position="104"/>
        <end position="322"/>
    </location>
</feature>
<dbReference type="AlphaFoldDB" id="A0A0J6FTG0"/>
<dbReference type="SUPFAM" id="SSF46785">
    <property type="entry name" value="Winged helix' DNA-binding domain"/>
    <property type="match status" value="1"/>
</dbReference>
<dbReference type="STRING" id="157733.AB986_17415"/>
<evidence type="ECO:0000313" key="9">
    <source>
        <dbReference type="Proteomes" id="UP000035996"/>
    </source>
</evidence>
<dbReference type="PANTHER" id="PTHR34824">
    <property type="entry name" value="HEAT-INDUCIBLE TRANSCRIPTION REPRESSOR HRCA"/>
    <property type="match status" value="1"/>
</dbReference>
<keyword evidence="2 6" id="KW-0805">Transcription regulation</keyword>
<organism evidence="8 9">
    <name type="scientific">Guptibacillus hwajinpoensis</name>
    <dbReference type="NCBI Taxonomy" id="208199"/>
    <lineage>
        <taxon>Bacteria</taxon>
        <taxon>Bacillati</taxon>
        <taxon>Bacillota</taxon>
        <taxon>Bacilli</taxon>
        <taxon>Bacillales</taxon>
        <taxon>Guptibacillaceae</taxon>
        <taxon>Guptibacillus</taxon>
    </lineage>
</organism>
<dbReference type="GO" id="GO:0003677">
    <property type="term" value="F:DNA binding"/>
    <property type="evidence" value="ECO:0007669"/>
    <property type="project" value="InterPro"/>
</dbReference>
<evidence type="ECO:0000256" key="5">
    <source>
        <dbReference type="ARBA" id="ARBA00055319"/>
    </source>
</evidence>
<dbReference type="InterPro" id="IPR023120">
    <property type="entry name" value="WHTH_transcript_rep_HrcA_IDD"/>
</dbReference>
<evidence type="ECO:0000256" key="6">
    <source>
        <dbReference type="HAMAP-Rule" id="MF_00081"/>
    </source>
</evidence>
<sequence>MLTERQLFILQLLINDYIQTAEPVGSRTISKREDVTFSSATIRNELADLEEMGYIEKTHSSSGRVPSEKGYRFYVDNLLSPPVLSKNEVNNIQSLFAERMVEVEKVIQQSAGILSELTQYTSIILGPEVFETKLRQIQIIPLSKDTAVVILVADSGHVENRTMKIPPSVSMSDIEKVVNIMNERLKDVPLISLKSTMMKEMATVLKKHIENYNEVNMMLENLFLYTNAEKVYYGGKTNILTQPEFKDINKVRLLLNTFEQDEVMYNVLRPEKNGIEVKIGQENDLEAMQNCSIVTADYFIEGKRMGSIALLGPTRMEYQRSMGILGFLANDLTRTLTDRYQSFKHW</sequence>
<dbReference type="InterPro" id="IPR036388">
    <property type="entry name" value="WH-like_DNA-bd_sf"/>
</dbReference>
<comment type="similarity">
    <text evidence="6">Belongs to the HrcA family.</text>
</comment>
<keyword evidence="9" id="KW-1185">Reference proteome</keyword>
<dbReference type="HAMAP" id="MF_00081">
    <property type="entry name" value="HrcA"/>
    <property type="match status" value="1"/>
</dbReference>
<evidence type="ECO:0000256" key="4">
    <source>
        <dbReference type="ARBA" id="ARBA00023163"/>
    </source>
</evidence>
<dbReference type="InterPro" id="IPR002571">
    <property type="entry name" value="HrcA"/>
</dbReference>
<proteinExistence type="inferred from homology"/>
<dbReference type="Gene3D" id="3.30.390.60">
    <property type="entry name" value="Heat-inducible transcription repressor hrca homolog, domain 3"/>
    <property type="match status" value="1"/>
</dbReference>
<comment type="caution">
    <text evidence="8">The sequence shown here is derived from an EMBL/GenBank/DDBJ whole genome shotgun (WGS) entry which is preliminary data.</text>
</comment>
<dbReference type="PIRSF" id="PIRSF005485">
    <property type="entry name" value="HrcA"/>
    <property type="match status" value="1"/>
</dbReference>
<dbReference type="InterPro" id="IPR036390">
    <property type="entry name" value="WH_DNA-bd_sf"/>
</dbReference>
<evidence type="ECO:0000259" key="7">
    <source>
        <dbReference type="Pfam" id="PF01628"/>
    </source>
</evidence>
<comment type="function">
    <text evidence="5 6">Negative regulator of class I heat shock genes (grpE-dnaK-dnaJ and groELS operons). Prevents heat-shock induction of these operons.</text>
</comment>
<dbReference type="InterPro" id="IPR021153">
    <property type="entry name" value="HrcA_C"/>
</dbReference>
<dbReference type="PATRIC" id="fig|157733.3.peg.1581"/>
<dbReference type="SUPFAM" id="SSF55781">
    <property type="entry name" value="GAF domain-like"/>
    <property type="match status" value="1"/>
</dbReference>
<dbReference type="InterPro" id="IPR029016">
    <property type="entry name" value="GAF-like_dom_sf"/>
</dbReference>
<keyword evidence="4 6" id="KW-0804">Transcription</keyword>
<dbReference type="FunFam" id="1.10.10.10:FF:000049">
    <property type="entry name" value="Heat-inducible transcription repressor HrcA"/>
    <property type="match status" value="1"/>
</dbReference>
<dbReference type="EMBL" id="LELK01000004">
    <property type="protein sequence ID" value="KMM37617.1"/>
    <property type="molecule type" value="Genomic_DNA"/>
</dbReference>
<dbReference type="Gene3D" id="1.10.10.10">
    <property type="entry name" value="Winged helix-like DNA-binding domain superfamily/Winged helix DNA-binding domain"/>
    <property type="match status" value="1"/>
</dbReference>
<gene>
    <name evidence="6" type="primary">hrcA</name>
    <name evidence="8" type="ORF">AB986_17415</name>
</gene>
<dbReference type="Gene3D" id="3.30.450.40">
    <property type="match status" value="1"/>
</dbReference>